<dbReference type="AlphaFoldDB" id="A0A9W6T042"/>
<name>A0A9W6T042_CANBO</name>
<gene>
    <name evidence="9" type="ORF">Cboi02_000259600</name>
</gene>
<keyword evidence="10" id="KW-1185">Reference proteome</keyword>
<dbReference type="GO" id="GO:0032266">
    <property type="term" value="F:phosphatidylinositol-3-phosphate binding"/>
    <property type="evidence" value="ECO:0007669"/>
    <property type="project" value="UniProtKB-ARBA"/>
</dbReference>
<dbReference type="SMART" id="SM00064">
    <property type="entry name" value="FYVE"/>
    <property type="match status" value="2"/>
</dbReference>
<sequence length="539" mass="60711">MSKRRVLGKSVPVLANSNNNTSEPVGNSTSGSNGNGGVNNIPGGGKNGNGHSNPRRIQRSNIITGSTSSLSSLTDDNLSHNSSPMPSSLGSSLEDNNNNSSNSNNVLSFNSSIHIPSVGKHRTTGVSGIGISSDNGTDDDDDTLKCPICNERMISLLQLNRHLDDEHTINENLMSNESDFKNWFKKKVVDRATDVFKNNKLDILDSGNVLFSDSAVSDSNMSGSERSKRVVSSVNNKNNNQMQNLQDSLPKSHWKRPYLGLTCHLKTCDKPLNNRNGMVNCRKCGELYCNEHTYYRVRINKQLEYDPYGIWCRCCENCYLNKPGMNLTIGESNDYSFKFKQMRESKLQKDQFNSMILEKRLIKLIEFINNLENSKIKLSHSILFNFEKQLISWQDDNDVTNCRICHDRFQFLLLKKHHCRLCGLVICGNLETGCSMEVPINLLIELVNISKENNDQDQGHESSAVPSSSGFDSMFNEEIKNLSREINSLPKLSQEPYKDITVRICLDCKNQLFKKKLFYKDLNSDKPESLMIYSNPSRS</sequence>
<proteinExistence type="predicted"/>
<dbReference type="GO" id="GO:0008270">
    <property type="term" value="F:zinc ion binding"/>
    <property type="evidence" value="ECO:0007669"/>
    <property type="project" value="UniProtKB-KW"/>
</dbReference>
<reference evidence="9" key="1">
    <citation type="submission" date="2023-04" db="EMBL/GenBank/DDBJ databases">
        <title>Candida boidinii NBRC 10035.</title>
        <authorList>
            <person name="Ichikawa N."/>
            <person name="Sato H."/>
            <person name="Tonouchi N."/>
        </authorList>
    </citation>
    <scope>NUCLEOTIDE SEQUENCE</scope>
    <source>
        <strain evidence="9">NBRC 10035</strain>
    </source>
</reference>
<dbReference type="Pfam" id="PF01363">
    <property type="entry name" value="FYVE"/>
    <property type="match status" value="1"/>
</dbReference>
<dbReference type="InterPro" id="IPR013087">
    <property type="entry name" value="Znf_C2H2_type"/>
</dbReference>
<evidence type="ECO:0000313" key="10">
    <source>
        <dbReference type="Proteomes" id="UP001165120"/>
    </source>
</evidence>
<evidence type="ECO:0000256" key="4">
    <source>
        <dbReference type="ARBA" id="ARBA00022833"/>
    </source>
</evidence>
<dbReference type="PROSITE" id="PS00028">
    <property type="entry name" value="ZINC_FINGER_C2H2_1"/>
    <property type="match status" value="1"/>
</dbReference>
<dbReference type="InterPro" id="IPR006642">
    <property type="entry name" value="Rad18_UBZ4"/>
</dbReference>
<dbReference type="InterPro" id="IPR000306">
    <property type="entry name" value="Znf_FYVE"/>
</dbReference>
<feature type="compositionally biased region" description="Gly residues" evidence="7">
    <location>
        <begin position="33"/>
        <end position="48"/>
    </location>
</feature>
<dbReference type="CDD" id="cd15737">
    <property type="entry name" value="FYVE2_Vac1p_like"/>
    <property type="match status" value="1"/>
</dbReference>
<organism evidence="9 10">
    <name type="scientific">Candida boidinii</name>
    <name type="common">Yeast</name>
    <dbReference type="NCBI Taxonomy" id="5477"/>
    <lineage>
        <taxon>Eukaryota</taxon>
        <taxon>Fungi</taxon>
        <taxon>Dikarya</taxon>
        <taxon>Ascomycota</taxon>
        <taxon>Saccharomycotina</taxon>
        <taxon>Pichiomycetes</taxon>
        <taxon>Pichiales</taxon>
        <taxon>Pichiaceae</taxon>
        <taxon>Ogataea</taxon>
        <taxon>Ogataea/Candida clade</taxon>
    </lineage>
</organism>
<keyword evidence="3 6" id="KW-0863">Zinc-finger</keyword>
<keyword evidence="1" id="KW-0479">Metal-binding</keyword>
<dbReference type="SUPFAM" id="SSF57903">
    <property type="entry name" value="FYVE/PHD zinc finger"/>
    <property type="match status" value="2"/>
</dbReference>
<evidence type="ECO:0000259" key="8">
    <source>
        <dbReference type="PROSITE" id="PS50178"/>
    </source>
</evidence>
<protein>
    <submittedName>
        <fullName evidence="9">Unnamed protein product</fullName>
    </submittedName>
</protein>
<dbReference type="Proteomes" id="UP001165120">
    <property type="component" value="Unassembled WGS sequence"/>
</dbReference>
<evidence type="ECO:0000256" key="3">
    <source>
        <dbReference type="ARBA" id="ARBA00022771"/>
    </source>
</evidence>
<dbReference type="PROSITE" id="PS50178">
    <property type="entry name" value="ZF_FYVE"/>
    <property type="match status" value="1"/>
</dbReference>
<keyword evidence="2" id="KW-0227">DNA damage</keyword>
<dbReference type="InterPro" id="IPR013083">
    <property type="entry name" value="Znf_RING/FYVE/PHD"/>
</dbReference>
<dbReference type="Gene3D" id="3.30.40.10">
    <property type="entry name" value="Zinc/RING finger domain, C3HC4 (zinc finger)"/>
    <property type="match status" value="2"/>
</dbReference>
<dbReference type="SMART" id="SM00734">
    <property type="entry name" value="ZnF_Rad18"/>
    <property type="match status" value="1"/>
</dbReference>
<evidence type="ECO:0000313" key="9">
    <source>
        <dbReference type="EMBL" id="GME69851.1"/>
    </source>
</evidence>
<dbReference type="GO" id="GO:0003677">
    <property type="term" value="F:DNA binding"/>
    <property type="evidence" value="ECO:0007669"/>
    <property type="project" value="InterPro"/>
</dbReference>
<comment type="caution">
    <text evidence="9">The sequence shown here is derived from an EMBL/GenBank/DDBJ whole genome shotgun (WGS) entry which is preliminary data.</text>
</comment>
<dbReference type="PANTHER" id="PTHR23164:SF30">
    <property type="entry name" value="EARLY ENDOSOME ANTIGEN 1"/>
    <property type="match status" value="1"/>
</dbReference>
<dbReference type="GO" id="GO:0006281">
    <property type="term" value="P:DNA repair"/>
    <property type="evidence" value="ECO:0007669"/>
    <property type="project" value="UniProtKB-KW"/>
</dbReference>
<evidence type="ECO:0000256" key="6">
    <source>
        <dbReference type="PROSITE-ProRule" id="PRU00091"/>
    </source>
</evidence>
<feature type="compositionally biased region" description="Polar residues" evidence="7">
    <location>
        <begin position="15"/>
        <end position="25"/>
    </location>
</feature>
<keyword evidence="5" id="KW-0234">DNA repair</keyword>
<evidence type="ECO:0000256" key="1">
    <source>
        <dbReference type="ARBA" id="ARBA00022723"/>
    </source>
</evidence>
<keyword evidence="4" id="KW-0862">Zinc</keyword>
<dbReference type="InterPro" id="IPR011011">
    <property type="entry name" value="Znf_FYVE_PHD"/>
</dbReference>
<dbReference type="InterPro" id="IPR017455">
    <property type="entry name" value="Znf_FYVE-rel"/>
</dbReference>
<evidence type="ECO:0000256" key="7">
    <source>
        <dbReference type="SAM" id="MobiDB-lite"/>
    </source>
</evidence>
<dbReference type="CDD" id="cd15761">
    <property type="entry name" value="FYVE1_Vac1p_like"/>
    <property type="match status" value="1"/>
</dbReference>
<feature type="compositionally biased region" description="Low complexity" evidence="7">
    <location>
        <begin position="60"/>
        <end position="105"/>
    </location>
</feature>
<feature type="domain" description="FYVE-type" evidence="8">
    <location>
        <begin position="396"/>
        <end position="513"/>
    </location>
</feature>
<accession>A0A9W6T042</accession>
<dbReference type="EMBL" id="BSXN01000795">
    <property type="protein sequence ID" value="GME69851.1"/>
    <property type="molecule type" value="Genomic_DNA"/>
</dbReference>
<dbReference type="PANTHER" id="PTHR23164">
    <property type="entry name" value="EARLY ENDOSOME ANTIGEN 1"/>
    <property type="match status" value="1"/>
</dbReference>
<evidence type="ECO:0000256" key="5">
    <source>
        <dbReference type="ARBA" id="ARBA00023204"/>
    </source>
</evidence>
<feature type="region of interest" description="Disordered" evidence="7">
    <location>
        <begin position="1"/>
        <end position="105"/>
    </location>
</feature>
<evidence type="ECO:0000256" key="2">
    <source>
        <dbReference type="ARBA" id="ARBA00022763"/>
    </source>
</evidence>